<dbReference type="RefSeq" id="WP_132954412.1">
    <property type="nucleotide sequence ID" value="NZ_CP091507.1"/>
</dbReference>
<gene>
    <name evidence="7" type="ORF">EV680_1253</name>
    <name evidence="8" type="ORF">LVJ78_11915</name>
</gene>
<dbReference type="InterPro" id="IPR011049">
    <property type="entry name" value="Serralysin-like_metalloprot_C"/>
</dbReference>
<feature type="domain" description="Trimeric autotransporter adhesin YadA-like stalk" evidence="5">
    <location>
        <begin position="288"/>
        <end position="328"/>
    </location>
</feature>
<feature type="domain" description="Trimeric autotransporter adhesin YadA-like head" evidence="4">
    <location>
        <begin position="1407"/>
        <end position="1431"/>
    </location>
</feature>
<dbReference type="GO" id="GO:0015031">
    <property type="term" value="P:protein transport"/>
    <property type="evidence" value="ECO:0007669"/>
    <property type="project" value="UniProtKB-KW"/>
</dbReference>
<feature type="domain" description="Trimeric autotransporter adhesin YadA-like head" evidence="4">
    <location>
        <begin position="2197"/>
        <end position="2223"/>
    </location>
</feature>
<feature type="domain" description="ESPR" evidence="6">
    <location>
        <begin position="1"/>
        <end position="45"/>
    </location>
</feature>
<dbReference type="Gene3D" id="6.20.50.100">
    <property type="match status" value="5"/>
</dbReference>
<feature type="domain" description="Trimeric autotransporter adhesin YadA-like head" evidence="4">
    <location>
        <begin position="896"/>
        <end position="917"/>
    </location>
</feature>
<accession>A0AAE9GX89</accession>
<keyword evidence="9" id="KW-1185">Reference proteome</keyword>
<dbReference type="GO" id="GO:0019867">
    <property type="term" value="C:outer membrane"/>
    <property type="evidence" value="ECO:0007669"/>
    <property type="project" value="InterPro"/>
</dbReference>
<evidence type="ECO:0000256" key="3">
    <source>
        <dbReference type="SAM" id="Phobius"/>
    </source>
</evidence>
<feature type="domain" description="Trimeric autotransporter adhesin YadA-like head" evidence="4">
    <location>
        <begin position="2359"/>
        <end position="2381"/>
    </location>
</feature>
<dbReference type="KEGG" id="usu:LVJ78_11915"/>
<dbReference type="Pfam" id="PF13018">
    <property type="entry name" value="ESPR"/>
    <property type="match status" value="1"/>
</dbReference>
<dbReference type="SUPFAM" id="SSF101967">
    <property type="entry name" value="Adhesin YadA, collagen-binding domain"/>
    <property type="match status" value="7"/>
</dbReference>
<dbReference type="InterPro" id="IPR045584">
    <property type="entry name" value="Pilin-like"/>
</dbReference>
<dbReference type="Proteomes" id="UP000294721">
    <property type="component" value="Unassembled WGS sequence"/>
</dbReference>
<evidence type="ECO:0000313" key="9">
    <source>
        <dbReference type="Proteomes" id="UP000294721"/>
    </source>
</evidence>
<organism evidence="8 10">
    <name type="scientific">Uruburuella suis</name>
    <dbReference type="NCBI Taxonomy" id="252130"/>
    <lineage>
        <taxon>Bacteria</taxon>
        <taxon>Pseudomonadati</taxon>
        <taxon>Pseudomonadota</taxon>
        <taxon>Betaproteobacteria</taxon>
        <taxon>Neisseriales</taxon>
        <taxon>Neisseriaceae</taxon>
        <taxon>Uruburuella</taxon>
    </lineage>
</organism>
<evidence type="ECO:0000313" key="10">
    <source>
        <dbReference type="Proteomes" id="UP000829756"/>
    </source>
</evidence>
<evidence type="ECO:0000313" key="7">
    <source>
        <dbReference type="EMBL" id="TCP02333.1"/>
    </source>
</evidence>
<evidence type="ECO:0000259" key="5">
    <source>
        <dbReference type="Pfam" id="PF05662"/>
    </source>
</evidence>
<feature type="domain" description="Trimeric autotransporter adhesin YadA-like head" evidence="4">
    <location>
        <begin position="2383"/>
        <end position="2406"/>
    </location>
</feature>
<feature type="domain" description="Trimeric autotransporter adhesin YadA-like head" evidence="4">
    <location>
        <begin position="4423"/>
        <end position="4446"/>
    </location>
</feature>
<feature type="domain" description="Trimeric autotransporter adhesin YadA-like stalk" evidence="5">
    <location>
        <begin position="1828"/>
        <end position="1867"/>
    </location>
</feature>
<feature type="domain" description="Trimeric autotransporter adhesin YadA-like stalk" evidence="5">
    <location>
        <begin position="2622"/>
        <end position="2659"/>
    </location>
</feature>
<name>A0AAE9GX89_9NEIS</name>
<keyword evidence="3" id="KW-0812">Transmembrane</keyword>
<evidence type="ECO:0000256" key="1">
    <source>
        <dbReference type="ARBA" id="ARBA00022448"/>
    </source>
</evidence>
<keyword evidence="3" id="KW-1133">Transmembrane helix</keyword>
<dbReference type="Gene3D" id="1.20.5.170">
    <property type="match status" value="7"/>
</dbReference>
<feature type="domain" description="Trimeric autotransporter adhesin YadA-like head" evidence="4">
    <location>
        <begin position="217"/>
        <end position="243"/>
    </location>
</feature>
<evidence type="ECO:0000259" key="6">
    <source>
        <dbReference type="Pfam" id="PF13018"/>
    </source>
</evidence>
<dbReference type="EMBL" id="CP091507">
    <property type="protein sequence ID" value="UOO79363.1"/>
    <property type="molecule type" value="Genomic_DNA"/>
</dbReference>
<feature type="transmembrane region" description="Helical" evidence="3">
    <location>
        <begin position="42"/>
        <end position="62"/>
    </location>
</feature>
<feature type="domain" description="Trimeric autotransporter adhesin YadA-like stalk" evidence="5">
    <location>
        <begin position="4290"/>
        <end position="4330"/>
    </location>
</feature>
<dbReference type="Pfam" id="PF05662">
    <property type="entry name" value="YadA_stalk"/>
    <property type="match status" value="13"/>
</dbReference>
<dbReference type="Proteomes" id="UP000829756">
    <property type="component" value="Chromosome"/>
</dbReference>
<feature type="domain" description="Trimeric autotransporter adhesin YadA-like head" evidence="4">
    <location>
        <begin position="111"/>
        <end position="135"/>
    </location>
</feature>
<dbReference type="InterPro" id="IPR008640">
    <property type="entry name" value="Adhesin_Head_dom"/>
</dbReference>
<keyword evidence="2" id="KW-0653">Protein transport</keyword>
<reference evidence="7 9" key="1">
    <citation type="submission" date="2019-03" db="EMBL/GenBank/DDBJ databases">
        <title>Genomic Encyclopedia of Type Strains, Phase IV (KMG-IV): sequencing the most valuable type-strain genomes for metagenomic binning, comparative biology and taxonomic classification.</title>
        <authorList>
            <person name="Goeker M."/>
        </authorList>
    </citation>
    <scope>NUCLEOTIDE SEQUENCE [LARGE SCALE GENOMIC DNA]</scope>
    <source>
        <strain evidence="7 9">DSM 17474</strain>
    </source>
</reference>
<feature type="domain" description="Trimeric autotransporter adhesin YadA-like stalk" evidence="5">
    <location>
        <begin position="3373"/>
        <end position="3416"/>
    </location>
</feature>
<evidence type="ECO:0000259" key="4">
    <source>
        <dbReference type="Pfam" id="PF05658"/>
    </source>
</evidence>
<feature type="domain" description="Trimeric autotransporter adhesin YadA-like stalk" evidence="5">
    <location>
        <begin position="1053"/>
        <end position="1092"/>
    </location>
</feature>
<reference evidence="8" key="2">
    <citation type="submission" date="2021-12" db="EMBL/GenBank/DDBJ databases">
        <authorList>
            <person name="Veyrier F.J."/>
        </authorList>
    </citation>
    <scope>NUCLEOTIDE SEQUENCE</scope>
    <source>
        <strain evidence="8">1258/02</strain>
    </source>
</reference>
<protein>
    <submittedName>
        <fullName evidence="7">Autotransporter adhesin</fullName>
    </submittedName>
    <submittedName>
        <fullName evidence="8">YadA-like family protein</fullName>
    </submittedName>
</protein>
<feature type="domain" description="Trimeric autotransporter adhesin YadA-like head" evidence="4">
    <location>
        <begin position="1669"/>
        <end position="1692"/>
    </location>
</feature>
<dbReference type="InterPro" id="IPR008635">
    <property type="entry name" value="Coiled_stalk_dom"/>
</dbReference>
<feature type="domain" description="Trimeric autotransporter adhesin YadA-like stalk" evidence="5">
    <location>
        <begin position="2452"/>
        <end position="2491"/>
    </location>
</feature>
<feature type="domain" description="Trimeric autotransporter adhesin YadA-like head" evidence="4">
    <location>
        <begin position="1475"/>
        <end position="1499"/>
    </location>
</feature>
<evidence type="ECO:0000313" key="8">
    <source>
        <dbReference type="EMBL" id="UOO79363.1"/>
    </source>
</evidence>
<feature type="domain" description="Trimeric autotransporter adhesin YadA-like stalk" evidence="5">
    <location>
        <begin position="4577"/>
        <end position="4621"/>
    </location>
</feature>
<feature type="domain" description="Trimeric autotransporter adhesin YadA-like stalk" evidence="5">
    <location>
        <begin position="3783"/>
        <end position="3825"/>
    </location>
</feature>
<feature type="domain" description="Trimeric autotransporter adhesin YadA-like head" evidence="4">
    <location>
        <begin position="191"/>
        <end position="215"/>
    </location>
</feature>
<feature type="domain" description="Trimeric autotransporter adhesin YadA-like head" evidence="4">
    <location>
        <begin position="577"/>
        <end position="601"/>
    </location>
</feature>
<dbReference type="SUPFAM" id="SSF54523">
    <property type="entry name" value="Pili subunits"/>
    <property type="match status" value="1"/>
</dbReference>
<keyword evidence="3" id="KW-0472">Membrane</keyword>
<feature type="domain" description="Trimeric autotransporter adhesin YadA-like stalk" evidence="5">
    <location>
        <begin position="3904"/>
        <end position="3941"/>
    </location>
</feature>
<feature type="domain" description="Trimeric autotransporter adhesin YadA-like head" evidence="4">
    <location>
        <begin position="647"/>
        <end position="669"/>
    </location>
</feature>
<reference evidence="8" key="3">
    <citation type="journal article" date="2022" name="Res Sq">
        <title>Evolution of multicellular longitudinally dividing oral cavity symbionts (Neisseriaceae).</title>
        <authorList>
            <person name="Nyongesa S."/>
            <person name="Weber P."/>
            <person name="Bernet E."/>
            <person name="Pullido F."/>
            <person name="Nieckarz M."/>
            <person name="Delaby M."/>
            <person name="Nieves C."/>
            <person name="Viehboeck T."/>
            <person name="Krause N."/>
            <person name="Rivera-Millot A."/>
            <person name="Nakamura A."/>
            <person name="Vischer N."/>
            <person name="VanNieuwenhze M."/>
            <person name="Brun Y."/>
            <person name="Cava F."/>
            <person name="Bulgheresi S."/>
            <person name="Veyrier F."/>
        </authorList>
    </citation>
    <scope>NUCLEOTIDE SEQUENCE</scope>
    <source>
        <strain evidence="8">1258/02</strain>
    </source>
</reference>
<sequence>MNKIYKTVWNEASQSWVAVSELDTAHGKRNVRSSTGAAGKAGFAFNLAGIAAACMMALGAFVSTPASASNLQCTTSNDTGNINDPGGNVICGPGATANTGQGVAIGGAANAAGDQAVAVGANTIAQGNSSVAIGGDDLDKVASNNPPGYQTPGNNATYNNRNAAKIYSALTGDYLVNFADPTKRYIPTKAGHGAVALGVQALAGGELSTAFGTRAAANGVASLALGVGANASKDGAVALGAGSTTATNAEGITQATVGGVTYSGFAGGGNIVAGDQVSIGSVGFESQLKNLAPGAISATSTDAVNGSQLYATQNVIGKAAASTANILGGNAKVASDGTLTMSNIGGTGKSNVNDAIKAANTQVLNGTNVSSVVKTEGSDGQSVYTVNADGAKVSGSSAVTVTAGEKNADTNITDYAVDLSTDTKADIAKGVAASNDIADIAGKGLTFTGDSGTTGIKKLGDSVAVKGDSNITTAATSDGLKVELNKTLTGLTSITAGPVTINSDGINAGNKAITNVASGGTTTTNAANIGDVNTAVNAAKTHFYSVKSTDTAAGNYNNDGATGINALAAGVAAKAMGSGDTAIGFGANANAGDAVAIGTNAKVLTGTSGVTSAARGIAIGFNANAQVASSIAMGNGATTTGTTGVANAIAIGTDAYTYGANGVAIGMNAGKGSTATSGNNVTVGADSGQRNQGTNNVAIGPGSGNDLGENVRQNIALGSGAGNQIKSSSGFADYNINGGKGYGHNISIGNGSGRDSDGNVNVAMGQLAGQGVIGNANTGIGMWTGWNAKGDRNSAFGAASGGYVTGNNNSSLGRGAGNNVIGDNNTGLGNQTGNHITGAGNVSIGNGTNNATSTTVRNLDRAVAIGDNANTYGNDSIAMGSGAVAGVSGSNTSVINAIALGTGAQATAANAIAIGTGNIVSGEGSGALGDPSHISGAGTYTVGNNNGTSAAPIAADNAGAFGNSNLMSADADGSRIVGNSNNVQSANTMVMGNNVTVGAGMDGAVVLGDSSTADAAVATNEATVNNLTYSGFAGNSPAAGDIVSVGAAGSERQIKNVAAGQISESSTDAINGSQLYATQNVIGNVAASTANILGGDAKVASDGSLSMSDVGGTGKATVHEAIEYAAQGWNVTANGNGSTKVAPGSTVDFVNGTGTTAKLDTSGANPQVSYSVNTSTLTTASDGTVSAGTAGNNFATAESVADAINSAQKTTTVAAGTNIAGVSNTSDGKNTTYTVNADGASVSGTDAVKVTAGAKDATSNITDYAVDLSDKTKEDIAKGVTASDDIADKGITFTGDNGSTDAKKLGESVAITGDNNITTTASSDGLKVELSKNLTGLTSISAGPVTINAEGINAGGKPITNVASGGNVTTNAANIGDVNTAVNAAKTHFYSVKSTDTTAGNYNNDGASGANALAAGVAAKAAGANAVAVGNTANATVAGSLALGDRASTGASIGSVLQNAPGVPTNIVNNNSTPGLGAIAIGQQAIALGNHTTAIGTRAGEGAKGSENIMIGRQAGQNTETGNNIFMGIMSGSGLAADPNGNTGAPYLRGHNVAIGMQALDAGSATEAGYGENNTAVGLRAGRWQQGSSNTHMGSFAGTGQHGNYNVNSGYFAGSYQTGEKNVNIGINAGSGSSMTDRITATQTVNIGDHAKSKQSSAVAIGLNALTDGTSAVAIGHGAQATAANAIAIGTGNIVSGEGSGALGDPSHISGAGTYTIGNNNGTSAAPIAADNAGAFGNSNLMSADADGSRIVGNSNNVQSANTMVMGNNVTVGAGMDGAVVLGDSSTADAAVATNEATVNNLTYSGFAGNSPAAGDIVSVGAAGSERQIKNVAAGQISESSTDAINGSQLYATQNVIGNVAASTANILGGDAKVASDGSLSMSDVGGTGKATVHEAIEYAAQGWNVTANGNGSTKVAPGSTVDFVNGTGTTAKLDTSGANPQVSYSVNTSTLTTASDGTVSAGTAGNNFATAESVADAINSAQKTTTVAAGTNIAGVSSNSDGKNTTYTVNADGASVSGTDAVKVTAGAKDATSNITDYAVDLSDKTKEDIAKGVTASDDIANKGLTFTGDNSSTTDAKKLGDTLAVKGDNNITTTAGSDGLKVELNKTLTGLTSISAGPVTINADGINAGSKPITNVASGGSTPTNAANIGDVKSAVDAAKTHYYSVNDNGVQGDNYNNDGATGINALAAGADASARGEGSVAIGYAAVAKDDASIALGSGASANSNDIAIGAGTGVDSSGNENTWIGNGAGNSAGGTFNMALGNAAGNSLTGSYNVAFGVESGTEMSGAGNMALGLQSGQNIAGNDNVALGRAAGTLVNGNNNIAIGRQAGTEVVLSDDAESMIWSSVPQDKIAFNDAVSIGSNAQARQDDAVAMGTDSLASGAAAVAMGKGAKATQAKSVALGEGSTTATNATAETTATVNGITYGGFAAQAAEGGMQLSVGAAGAERQIKNVAAGQISESSTDAINGSQLYATQNVIGNVANSTAAILGGNAKVDSDGILTMSDVGGTGKNNVNDAIKAANTQVAAGTNVANVEKAEGSDGQSVYTVNAKGTTASAGSTAVTVSGADKGSNVTDYAIDLSQATKDSLVKADNAVQYDNAGKTSVTLGGTGSTTPVALTNLKDGNVAAGSSDAVTGNQLFAVQDNLDKATFGLTAQDGTSVTKTLNNTIEVVGGATAEASSSNVKTVVNNGKIEVQIVDAPTFAGTVTSNTGFQVAGGPGMTKDGIDAGSKPITNVASGGDTATNAANIGDVQKAAAASKTTVTQGDNIVVTPTNNIDGSTSYEVATAKDVNFDKTTVGSVVTDGTTNKISGLAEGELAANSTDAVTGSQLYATNQNVATNAGNIATNAAAIAKGIKFGDGSTSTQYALGDTINVKGDGNITSTTTADGVQLGLGNSISIGSTNPVRIDGNAGTIGGLSNTAFDPNSIVSGQAATEDQLKAVSDVANTGWNLQANADSASKVAPGDTVQFINGDNIEITRNGNDITVATAKALTVDSITAGGNKLDSTGLTIANGPSVTAGGINAGSKPITDVASGGDTATNAANIGDVQKAAAGAKTEVKAGTNVTSVAESKGSGGQSIYTVNADGASVSGSDAVKVTAGAKDATSNITDYAVDLSDKTKADITKGVTASEDIANKGITFTGDNSTTTDEKKLGDTLALKGDNNITTTAGSDGLGIALNKNLVVDSISAGDSKLDTDGLTITGGPSFTKTGINAAGNKITNLANGTDAGDAVNASQLNALGSSTASSLGGTSSYDAATNSVTAGLKVGSNTYSSVQDALNSIDGVANSGWNLTTTASGGSVSGSKTQEIHPSDTVTIDAGKNIAITQNDGTISIATSDMPEFTSVTVGEAGNNTVLSSGANGLDVGGDKVTNLADGTIAAGSTDAVTGSQLYATNQNVATNAGNIATNTAAIAKGIKFGDGSTSTQYALGDTINVKGDGNITSTTTADGVQLGLGNSISIGSTNPVRINGNAGTIGGLTNTAFDPNSIVSGQAATEDQLKAVSTVANTGWNIQANGDTADKVAPGDTVQFINGDNIEITRNGNDITVATAKALTVDSITAGGNKLDSTGLTIANGPSVTAGGINAGSKPITNVASGGDTLTNAANIGDVQKAAAGAKTEVKAGTNVTSVAESKGSDGQSIYTVNADGASVSGSDAVKVTAGAKDATSNITDYAVDLSDKTKADITKGVTASEDIANKGITFTGDNSTTTDAKKLGDTLAVKGDNNITTTAGSDGLGIALNKNLVVDSISAGDSKLDTDGLTITGGPSFTKTGINAAGNKITNVAAGSVGASSTDAVNGSQLYGVADSVKTVLGGNAAVGNDGSLSMSDIGGTGENNINDAIKTVAGTAAKHNTVVAGDNIEVTSGVNAAGGIEYKVATAKDVSFDTVKVGDVKIDGATNKISGLAAGDIGAGSTDAVNGSQLFAQGEGVKNIIGGNTAYDPSTGVYTNADIGGTGKGNINDAIKAANDQANKPLTFAGDSGTSVNRKLGETVNVKGGNTGNLTEGNIGVVAGTDTLTVKLAETIDLGSNGSIAMGNTKVNSDGLTITGGPSMTGGGIDAGGKAITNVASGGTTATNAANIGDVQKAAAGAKTEVKEGENIKVSSTTGADGQTIYTVATAKDVSFNTVNVGGVKIDSTTNKISGLTGGNIAAGSTEAVNGGQIKTIADANQAILGGNSKVNADGTTTMSNIGGTGKDNINDAIAAANTAATQAKSTVSAGDNIVVTPSTNADGSTHYQVATAKDLKADSLTTGNTVVNSDGITIGNGAAGSNVSLSKDGLNNGGNTITNVADGVNATDAVNKGQLDSAIASVNTDVTNITNNVSNINQIIGGDNYVNQDGSLTPEGQLALKTYNVQGQTEYVHNSVISAIKNMNEQGIKFFHTNDGQAFTADTSNTEDSSAGGSFSTAIGYQASTSGEAANGVAIGNQSKVSAANGVAIGSKATAGGTNAIAIGSGAEATGSNSISIGTGNKVSGNNSGAFGDPSTISGNNSYVVGNDNTVATDNSFVIGNNVKTTAANSVNLGSESAAITARTDQTAGTTEYASTTINGKTYNFAGATPTGVVSVGDVGSERRVQNVAAGLIGEKSTDAINGSQLYATNKAVEALQTGGAGIVQYSNADSPTTPNGGTASNDVTLVGADQNAPVVIHNVGAGVHGTDAVNVNQLQTLGNQLNSRIDGIENNANAGTAAAMAVAGLPQAYLPGKSMMAVAGSTYRGEGGYAIGFSSISDGGNWVIKGTASGNSRGHYGATAGVGYQW</sequence>
<dbReference type="Gene3D" id="2.150.10.10">
    <property type="entry name" value="Serralysin-like metalloprotease, C-terminal"/>
    <property type="match status" value="13"/>
</dbReference>
<feature type="domain" description="Trimeric autotransporter adhesin YadA-like head" evidence="4">
    <location>
        <begin position="4448"/>
        <end position="4473"/>
    </location>
</feature>
<evidence type="ECO:0000256" key="2">
    <source>
        <dbReference type="ARBA" id="ARBA00022927"/>
    </source>
</evidence>
<feature type="domain" description="Trimeric autotransporter adhesin YadA-like stalk" evidence="5">
    <location>
        <begin position="2812"/>
        <end position="2855"/>
    </location>
</feature>
<dbReference type="InterPro" id="IPR024973">
    <property type="entry name" value="ESPR"/>
</dbReference>
<dbReference type="CDD" id="cd12820">
    <property type="entry name" value="LbR_YadA-like"/>
    <property type="match status" value="1"/>
</dbReference>
<feature type="domain" description="Trimeric autotransporter adhesin YadA-like stalk" evidence="5">
    <location>
        <begin position="3222"/>
        <end position="3262"/>
    </location>
</feature>
<dbReference type="Gene3D" id="2.20.70.140">
    <property type="match status" value="7"/>
</dbReference>
<keyword evidence="1" id="KW-0813">Transport</keyword>
<feature type="domain" description="Trimeric autotransporter adhesin YadA-like stalk" evidence="5">
    <location>
        <begin position="4650"/>
        <end position="4690"/>
    </location>
</feature>
<dbReference type="Pfam" id="PF05658">
    <property type="entry name" value="YadA_head"/>
    <property type="match status" value="15"/>
</dbReference>
<proteinExistence type="predicted"/>
<dbReference type="EMBL" id="SLXE01000025">
    <property type="protein sequence ID" value="TCP02333.1"/>
    <property type="molecule type" value="Genomic_DNA"/>
</dbReference>
<feature type="domain" description="Trimeric autotransporter adhesin YadA-like head" evidence="4">
    <location>
        <begin position="861"/>
        <end position="883"/>
    </location>
</feature>